<dbReference type="Gene3D" id="3.50.50.60">
    <property type="entry name" value="FAD/NAD(P)-binding domain"/>
    <property type="match status" value="1"/>
</dbReference>
<dbReference type="InterPro" id="IPR036188">
    <property type="entry name" value="FAD/NAD-bd_sf"/>
</dbReference>
<sequence length="48" mass="4806">MSTVTATNDVHEVLVIGSGPAGYTAALCTARDELKPLSSAAPHSSAAH</sequence>
<dbReference type="SUPFAM" id="SSF51905">
    <property type="entry name" value="FAD/NAD(P)-binding domain"/>
    <property type="match status" value="1"/>
</dbReference>
<keyword evidence="2" id="KW-1185">Reference proteome</keyword>
<dbReference type="EMBL" id="JAUSZI010000002">
    <property type="protein sequence ID" value="MDQ1023230.1"/>
    <property type="molecule type" value="Genomic_DNA"/>
</dbReference>
<evidence type="ECO:0000313" key="2">
    <source>
        <dbReference type="Proteomes" id="UP001230328"/>
    </source>
</evidence>
<reference evidence="1 2" key="1">
    <citation type="submission" date="2023-07" db="EMBL/GenBank/DDBJ databases">
        <title>Comparative genomics of wheat-associated soil bacteria to identify genetic determinants of phenazine resistance.</title>
        <authorList>
            <person name="Mouncey N."/>
        </authorList>
    </citation>
    <scope>NUCLEOTIDE SEQUENCE [LARGE SCALE GENOMIC DNA]</scope>
    <source>
        <strain evidence="1 2">V2I4</strain>
    </source>
</reference>
<comment type="caution">
    <text evidence="1">The sequence shown here is derived from an EMBL/GenBank/DDBJ whole genome shotgun (WGS) entry which is preliminary data.</text>
</comment>
<organism evidence="1 2">
    <name type="scientific">Streptomyces umbrinus</name>
    <dbReference type="NCBI Taxonomy" id="67370"/>
    <lineage>
        <taxon>Bacteria</taxon>
        <taxon>Bacillati</taxon>
        <taxon>Actinomycetota</taxon>
        <taxon>Actinomycetes</taxon>
        <taxon>Kitasatosporales</taxon>
        <taxon>Streptomycetaceae</taxon>
        <taxon>Streptomyces</taxon>
        <taxon>Streptomyces phaeochromogenes group</taxon>
    </lineage>
</organism>
<gene>
    <name evidence="1" type="ORF">QF035_000812</name>
</gene>
<protein>
    <submittedName>
        <fullName evidence="1">Thioredoxin reductase</fullName>
    </submittedName>
</protein>
<name>A0ABU0SI46_9ACTN</name>
<evidence type="ECO:0000313" key="1">
    <source>
        <dbReference type="EMBL" id="MDQ1023230.1"/>
    </source>
</evidence>
<accession>A0ABU0SI46</accession>
<dbReference type="Proteomes" id="UP001230328">
    <property type="component" value="Unassembled WGS sequence"/>
</dbReference>
<proteinExistence type="predicted"/>